<evidence type="ECO:0000256" key="1">
    <source>
        <dbReference type="ARBA" id="ARBA00006432"/>
    </source>
</evidence>
<protein>
    <recommendedName>
        <fullName evidence="6">long-chain-fatty-acid--CoA ligase</fullName>
        <ecNumber evidence="6">6.2.1.3</ecNumber>
    </recommendedName>
</protein>
<dbReference type="GO" id="GO:0005783">
    <property type="term" value="C:endoplasmic reticulum"/>
    <property type="evidence" value="ECO:0007669"/>
    <property type="project" value="TreeGrafter"/>
</dbReference>
<dbReference type="InterPro" id="IPR020845">
    <property type="entry name" value="AMP-binding_CS"/>
</dbReference>
<accession>A0A7R9LUH8</accession>
<feature type="domain" description="AMP-dependent synthetase/ligase" evidence="8">
    <location>
        <begin position="1"/>
        <end position="219"/>
    </location>
</feature>
<keyword evidence="4" id="KW-0443">Lipid metabolism</keyword>
<dbReference type="Gene3D" id="3.40.50.12780">
    <property type="entry name" value="N-terminal domain of ligase-like"/>
    <property type="match status" value="1"/>
</dbReference>
<dbReference type="OrthoDB" id="6503255at2759"/>
<dbReference type="InterPro" id="IPR042099">
    <property type="entry name" value="ANL_N_sf"/>
</dbReference>
<keyword evidence="5" id="KW-0067">ATP-binding</keyword>
<dbReference type="PANTHER" id="PTHR43272">
    <property type="entry name" value="LONG-CHAIN-FATTY-ACID--COA LIGASE"/>
    <property type="match status" value="1"/>
</dbReference>
<evidence type="ECO:0000313" key="9">
    <source>
        <dbReference type="EMBL" id="CAD7648098.1"/>
    </source>
</evidence>
<dbReference type="GO" id="GO:0005524">
    <property type="term" value="F:ATP binding"/>
    <property type="evidence" value="ECO:0007669"/>
    <property type="project" value="UniProtKB-KW"/>
</dbReference>
<evidence type="ECO:0000256" key="2">
    <source>
        <dbReference type="ARBA" id="ARBA00022598"/>
    </source>
</evidence>
<keyword evidence="3" id="KW-0547">Nucleotide-binding</keyword>
<proteinExistence type="inferred from homology"/>
<dbReference type="EMBL" id="OC896730">
    <property type="protein sequence ID" value="CAD7648098.1"/>
    <property type="molecule type" value="Genomic_DNA"/>
</dbReference>
<keyword evidence="2" id="KW-0436">Ligase</keyword>
<comment type="similarity">
    <text evidence="1">Belongs to the ATP-dependent AMP-binding enzyme family.</text>
</comment>
<dbReference type="Pfam" id="PF00501">
    <property type="entry name" value="AMP-binding"/>
    <property type="match status" value="1"/>
</dbReference>
<reference evidence="9" key="1">
    <citation type="submission" date="2020-11" db="EMBL/GenBank/DDBJ databases">
        <authorList>
            <person name="Tran Van P."/>
        </authorList>
    </citation>
    <scope>NUCLEOTIDE SEQUENCE</scope>
</reference>
<comment type="catalytic activity">
    <reaction evidence="7">
        <text>a long-chain fatty acid + ATP + CoA = a long-chain fatty acyl-CoA + AMP + diphosphate</text>
        <dbReference type="Rhea" id="RHEA:15421"/>
        <dbReference type="ChEBI" id="CHEBI:30616"/>
        <dbReference type="ChEBI" id="CHEBI:33019"/>
        <dbReference type="ChEBI" id="CHEBI:57287"/>
        <dbReference type="ChEBI" id="CHEBI:57560"/>
        <dbReference type="ChEBI" id="CHEBI:83139"/>
        <dbReference type="ChEBI" id="CHEBI:456215"/>
        <dbReference type="EC" id="6.2.1.3"/>
    </reaction>
</comment>
<evidence type="ECO:0000256" key="3">
    <source>
        <dbReference type="ARBA" id="ARBA00022741"/>
    </source>
</evidence>
<dbReference type="GO" id="GO:0005811">
    <property type="term" value="C:lipid droplet"/>
    <property type="evidence" value="ECO:0007669"/>
    <property type="project" value="TreeGrafter"/>
</dbReference>
<keyword evidence="10" id="KW-1185">Reference proteome</keyword>
<dbReference type="InterPro" id="IPR000873">
    <property type="entry name" value="AMP-dep_synth/lig_dom"/>
</dbReference>
<dbReference type="PROSITE" id="PS00455">
    <property type="entry name" value="AMP_BINDING"/>
    <property type="match status" value="1"/>
</dbReference>
<gene>
    <name evidence="9" type="ORF">OSB1V03_LOCUS21761</name>
</gene>
<evidence type="ECO:0000256" key="6">
    <source>
        <dbReference type="ARBA" id="ARBA00026121"/>
    </source>
</evidence>
<dbReference type="GO" id="GO:0035336">
    <property type="term" value="P:long-chain fatty-acyl-CoA metabolic process"/>
    <property type="evidence" value="ECO:0007669"/>
    <property type="project" value="TreeGrafter"/>
</dbReference>
<dbReference type="SUPFAM" id="SSF56801">
    <property type="entry name" value="Acetyl-CoA synthetase-like"/>
    <property type="match status" value="1"/>
</dbReference>
<dbReference type="GO" id="GO:0090433">
    <property type="term" value="F:palmitoyl-CoA ligase activity"/>
    <property type="evidence" value="ECO:0007669"/>
    <property type="project" value="TreeGrafter"/>
</dbReference>
<dbReference type="Proteomes" id="UP000759131">
    <property type="component" value="Unassembled WGS sequence"/>
</dbReference>
<dbReference type="GO" id="GO:0005886">
    <property type="term" value="C:plasma membrane"/>
    <property type="evidence" value="ECO:0007669"/>
    <property type="project" value="TreeGrafter"/>
</dbReference>
<feature type="non-terminal residue" evidence="9">
    <location>
        <position position="1"/>
    </location>
</feature>
<keyword evidence="4" id="KW-0276">Fatty acid metabolism</keyword>
<dbReference type="EMBL" id="CAJPIZ010042155">
    <property type="protein sequence ID" value="CAG2121815.1"/>
    <property type="molecule type" value="Genomic_DNA"/>
</dbReference>
<sequence length="230" mass="25366">MKINATLCTLFSTLGTPGLIYGINQTESQTIITTFDLLPKLKGFLHEVPNLKSIVYIKNTRDQSLSDSFPDNLSVKSLEQLEECGTNDKRELEYDLPKDTKETAVIMYTSGTTGNPKAVCISHKSLMASLKVLLSNTTDDMSDGVDNHSYMSYLPLAHILGFTFEMFLLFGGVRIGYSSPFTLTDTSPGLAKGQLGDARLLQPTSMTAVPLVLDRILKEIYEKLNSRSPI</sequence>
<dbReference type="EC" id="6.2.1.3" evidence="6"/>
<evidence type="ECO:0000256" key="5">
    <source>
        <dbReference type="ARBA" id="ARBA00022840"/>
    </source>
</evidence>
<name>A0A7R9LUH8_9ACAR</name>
<dbReference type="AlphaFoldDB" id="A0A7R9LUH8"/>
<dbReference type="GO" id="GO:0030182">
    <property type="term" value="P:neuron differentiation"/>
    <property type="evidence" value="ECO:0007669"/>
    <property type="project" value="TreeGrafter"/>
</dbReference>
<evidence type="ECO:0000259" key="8">
    <source>
        <dbReference type="Pfam" id="PF00501"/>
    </source>
</evidence>
<organism evidence="9">
    <name type="scientific">Medioppia subpectinata</name>
    <dbReference type="NCBI Taxonomy" id="1979941"/>
    <lineage>
        <taxon>Eukaryota</taxon>
        <taxon>Metazoa</taxon>
        <taxon>Ecdysozoa</taxon>
        <taxon>Arthropoda</taxon>
        <taxon>Chelicerata</taxon>
        <taxon>Arachnida</taxon>
        <taxon>Acari</taxon>
        <taxon>Acariformes</taxon>
        <taxon>Sarcoptiformes</taxon>
        <taxon>Oribatida</taxon>
        <taxon>Brachypylina</taxon>
        <taxon>Oppioidea</taxon>
        <taxon>Oppiidae</taxon>
        <taxon>Medioppia</taxon>
    </lineage>
</organism>
<evidence type="ECO:0000256" key="7">
    <source>
        <dbReference type="ARBA" id="ARBA00036813"/>
    </source>
</evidence>
<dbReference type="PANTHER" id="PTHR43272:SF83">
    <property type="entry name" value="ACYL-COA SYNTHETASE LONG-CHAIN, ISOFORM J"/>
    <property type="match status" value="1"/>
</dbReference>
<evidence type="ECO:0000313" key="10">
    <source>
        <dbReference type="Proteomes" id="UP000759131"/>
    </source>
</evidence>
<evidence type="ECO:0000256" key="4">
    <source>
        <dbReference type="ARBA" id="ARBA00022832"/>
    </source>
</evidence>